<dbReference type="EC" id="6.3.5.4" evidence="3"/>
<comment type="similarity">
    <text evidence="2">Belongs to the asparagine synthetase family.</text>
</comment>
<keyword evidence="5" id="KW-0067">ATP-binding</keyword>
<evidence type="ECO:0000313" key="10">
    <source>
        <dbReference type="Proteomes" id="UP001597102"/>
    </source>
</evidence>
<dbReference type="Pfam" id="PF13537">
    <property type="entry name" value="GATase_7"/>
    <property type="match status" value="1"/>
</dbReference>
<comment type="caution">
    <text evidence="9">The sequence shown here is derived from an EMBL/GenBank/DDBJ whole genome shotgun (WGS) entry which is preliminary data.</text>
</comment>
<dbReference type="InterPro" id="IPR033738">
    <property type="entry name" value="AsnB_N"/>
</dbReference>
<organism evidence="9 10">
    <name type="scientific">Methyloligella solikamskensis</name>
    <dbReference type="NCBI Taxonomy" id="1177756"/>
    <lineage>
        <taxon>Bacteria</taxon>
        <taxon>Pseudomonadati</taxon>
        <taxon>Pseudomonadota</taxon>
        <taxon>Alphaproteobacteria</taxon>
        <taxon>Hyphomicrobiales</taxon>
        <taxon>Hyphomicrobiaceae</taxon>
        <taxon>Methyloligella</taxon>
    </lineage>
</organism>
<dbReference type="InterPro" id="IPR014729">
    <property type="entry name" value="Rossmann-like_a/b/a_fold"/>
</dbReference>
<dbReference type="PANTHER" id="PTHR43284:SF1">
    <property type="entry name" value="ASPARAGINE SYNTHETASE"/>
    <property type="match status" value="1"/>
</dbReference>
<evidence type="ECO:0000256" key="1">
    <source>
        <dbReference type="ARBA" id="ARBA00005187"/>
    </source>
</evidence>
<dbReference type="GO" id="GO:0004066">
    <property type="term" value="F:asparagine synthase (glutamine-hydrolyzing) activity"/>
    <property type="evidence" value="ECO:0007669"/>
    <property type="project" value="UniProtKB-EC"/>
</dbReference>
<reference evidence="10" key="1">
    <citation type="journal article" date="2019" name="Int. J. Syst. Evol. Microbiol.">
        <title>The Global Catalogue of Microorganisms (GCM) 10K type strain sequencing project: providing services to taxonomists for standard genome sequencing and annotation.</title>
        <authorList>
            <consortium name="The Broad Institute Genomics Platform"/>
            <consortium name="The Broad Institute Genome Sequencing Center for Infectious Disease"/>
            <person name="Wu L."/>
            <person name="Ma J."/>
        </authorList>
    </citation>
    <scope>NUCLEOTIDE SEQUENCE [LARGE SCALE GENOMIC DNA]</scope>
    <source>
        <strain evidence="10">CCUG 61697</strain>
    </source>
</reference>
<comment type="catalytic activity">
    <reaction evidence="7">
        <text>L-aspartate + L-glutamine + ATP + H2O = L-asparagine + L-glutamate + AMP + diphosphate + H(+)</text>
        <dbReference type="Rhea" id="RHEA:12228"/>
        <dbReference type="ChEBI" id="CHEBI:15377"/>
        <dbReference type="ChEBI" id="CHEBI:15378"/>
        <dbReference type="ChEBI" id="CHEBI:29985"/>
        <dbReference type="ChEBI" id="CHEBI:29991"/>
        <dbReference type="ChEBI" id="CHEBI:30616"/>
        <dbReference type="ChEBI" id="CHEBI:33019"/>
        <dbReference type="ChEBI" id="CHEBI:58048"/>
        <dbReference type="ChEBI" id="CHEBI:58359"/>
        <dbReference type="ChEBI" id="CHEBI:456215"/>
        <dbReference type="EC" id="6.3.5.4"/>
    </reaction>
</comment>
<dbReference type="InterPro" id="IPR006426">
    <property type="entry name" value="Asn_synth_AEB"/>
</dbReference>
<keyword evidence="6" id="KW-0315">Glutamine amidotransferase</keyword>
<evidence type="ECO:0000313" key="9">
    <source>
        <dbReference type="EMBL" id="MFD0985828.1"/>
    </source>
</evidence>
<dbReference type="Gene3D" id="3.60.20.10">
    <property type="entry name" value="Glutamine Phosphoribosylpyrophosphate, subunit 1, domain 1"/>
    <property type="match status" value="1"/>
</dbReference>
<evidence type="ECO:0000256" key="2">
    <source>
        <dbReference type="ARBA" id="ARBA00005752"/>
    </source>
</evidence>
<evidence type="ECO:0000256" key="6">
    <source>
        <dbReference type="ARBA" id="ARBA00022962"/>
    </source>
</evidence>
<evidence type="ECO:0000259" key="8">
    <source>
        <dbReference type="PROSITE" id="PS51278"/>
    </source>
</evidence>
<keyword evidence="9" id="KW-0436">Ligase</keyword>
<protein>
    <recommendedName>
        <fullName evidence="3">asparagine synthase (glutamine-hydrolyzing)</fullName>
        <ecNumber evidence="3">6.3.5.4</ecNumber>
    </recommendedName>
</protein>
<gene>
    <name evidence="9" type="primary">asnB</name>
    <name evidence="9" type="ORF">ACFQ2F_01810</name>
</gene>
<dbReference type="CDD" id="cd01991">
    <property type="entry name" value="Asn_synthase_B_C"/>
    <property type="match status" value="1"/>
</dbReference>
<proteinExistence type="inferred from homology"/>
<dbReference type="EMBL" id="JBHTJO010000001">
    <property type="protein sequence ID" value="MFD0985828.1"/>
    <property type="molecule type" value="Genomic_DNA"/>
</dbReference>
<dbReference type="RefSeq" id="WP_379084832.1">
    <property type="nucleotide sequence ID" value="NZ_JBHTJO010000001.1"/>
</dbReference>
<dbReference type="PIRSF" id="PIRSF001589">
    <property type="entry name" value="Asn_synthetase_glu-h"/>
    <property type="match status" value="1"/>
</dbReference>
<accession>A0ABW3J6H2</accession>
<dbReference type="PANTHER" id="PTHR43284">
    <property type="entry name" value="ASPARAGINE SYNTHETASE (GLUTAMINE-HYDROLYZING)"/>
    <property type="match status" value="1"/>
</dbReference>
<keyword evidence="4" id="KW-0547">Nucleotide-binding</keyword>
<dbReference type="SUPFAM" id="SSF52402">
    <property type="entry name" value="Adenine nucleotide alpha hydrolases-like"/>
    <property type="match status" value="1"/>
</dbReference>
<dbReference type="NCBIfam" id="TIGR01536">
    <property type="entry name" value="asn_synth_AEB"/>
    <property type="match status" value="1"/>
</dbReference>
<name>A0ABW3J6H2_9HYPH</name>
<dbReference type="Pfam" id="PF00733">
    <property type="entry name" value="Asn_synthase"/>
    <property type="match status" value="1"/>
</dbReference>
<evidence type="ECO:0000256" key="3">
    <source>
        <dbReference type="ARBA" id="ARBA00012737"/>
    </source>
</evidence>
<dbReference type="InterPro" id="IPR017932">
    <property type="entry name" value="GATase_2_dom"/>
</dbReference>
<dbReference type="CDD" id="cd00712">
    <property type="entry name" value="AsnB"/>
    <property type="match status" value="1"/>
</dbReference>
<dbReference type="SUPFAM" id="SSF56235">
    <property type="entry name" value="N-terminal nucleophile aminohydrolases (Ntn hydrolases)"/>
    <property type="match status" value="1"/>
</dbReference>
<dbReference type="InterPro" id="IPR051786">
    <property type="entry name" value="ASN_synthetase/amidase"/>
</dbReference>
<dbReference type="Proteomes" id="UP001597102">
    <property type="component" value="Unassembled WGS sequence"/>
</dbReference>
<sequence length="669" mass="73754">MCGLAGIIDLKGRRDIDRDQVARMTATLTHRGPDDSGFHFGPGVGLGHRRLSIVGLDDGRQPIFSEDGQIAVVCNGELFDYRERKAELEDKGHVFSTHSDSEIIVHLYEEYGEDLFPYLKGQFAFVLVDFRKGVVLMARDRMGICPLFWSKQGDFLYVGSEIKALLASGDVPAEADPRGLDHMFTFFALTSPRTAFAGVKSLQPGNFLRVALDGSGRAAEPVIRKYWDFDFPDWGDEYDPAETEAVDGFEAAFRQAVDLRLRADVPVVGYLSGGVDSAYVLAMAAKVAGRPLPSFTVGMQGTSLDETEHSAEAVAAIGGEQTVIEAHSNLISENYAALVTGAEAPVLDTSCAALLALSRGVRQQGYKTVIAGEGADEGFAGYVWFKVREAGRLLDFGNTFRPSATMGRVLRKIGAPGSSFSEFARNDALTGGPQAQSQLYNLVATARKRFYSDEMWERLDGHVAYEDIDLDLEKMKRWHPLNQSLYLGYKVHLPGLLLSQKGDRVAMANGVEVRYPFLDEDVIDYVSKLHPRWKLNRCVRDKYLLRKAAERILPKRIAQRPKNMFRAPLAESFLADPPAFVRDLLSPESLRRTGYFDAAQVERDRDVLAKGDKKLATFASLGLGGVVATQLWHHLYLGGDLCELPEVDLNPVACERSEGRLAEAVAAAE</sequence>
<evidence type="ECO:0000256" key="4">
    <source>
        <dbReference type="ARBA" id="ARBA00022741"/>
    </source>
</evidence>
<evidence type="ECO:0000256" key="5">
    <source>
        <dbReference type="ARBA" id="ARBA00022840"/>
    </source>
</evidence>
<keyword evidence="10" id="KW-1185">Reference proteome</keyword>
<feature type="domain" description="Glutamine amidotransferase type-2" evidence="8">
    <location>
        <begin position="2"/>
        <end position="213"/>
    </location>
</feature>
<dbReference type="InterPro" id="IPR029055">
    <property type="entry name" value="Ntn_hydrolases_N"/>
</dbReference>
<dbReference type="InterPro" id="IPR001962">
    <property type="entry name" value="Asn_synthase"/>
</dbReference>
<comment type="pathway">
    <text evidence="1">Amino-acid biosynthesis; L-asparagine biosynthesis; L-asparagine from L-aspartate (L-Gln route): step 1/1.</text>
</comment>
<dbReference type="PROSITE" id="PS51278">
    <property type="entry name" value="GATASE_TYPE_2"/>
    <property type="match status" value="1"/>
</dbReference>
<evidence type="ECO:0000256" key="7">
    <source>
        <dbReference type="ARBA" id="ARBA00048741"/>
    </source>
</evidence>
<dbReference type="Gene3D" id="3.40.50.620">
    <property type="entry name" value="HUPs"/>
    <property type="match status" value="1"/>
</dbReference>